<evidence type="ECO:0000313" key="2">
    <source>
        <dbReference type="EMBL" id="CAK7212216.1"/>
    </source>
</evidence>
<dbReference type="Proteomes" id="UP001642405">
    <property type="component" value="Unassembled WGS sequence"/>
</dbReference>
<feature type="compositionally biased region" description="Basic residues" evidence="1">
    <location>
        <begin position="1"/>
        <end position="19"/>
    </location>
</feature>
<proteinExistence type="predicted"/>
<feature type="region of interest" description="Disordered" evidence="1">
    <location>
        <begin position="1"/>
        <end position="28"/>
    </location>
</feature>
<keyword evidence="3" id="KW-1185">Reference proteome</keyword>
<feature type="compositionally biased region" description="Acidic residues" evidence="1">
    <location>
        <begin position="308"/>
        <end position="321"/>
    </location>
</feature>
<dbReference type="EMBL" id="CAWUHB010000005">
    <property type="protein sequence ID" value="CAK7212216.1"/>
    <property type="molecule type" value="Genomic_DNA"/>
</dbReference>
<name>A0ABP0AY70_9PEZI</name>
<gene>
    <name evidence="2" type="ORF">SCUCBS95973_001377</name>
</gene>
<sequence length="695" mass="74449">MPKKNKGKAKGKGKAKAKGKQAASLPSVPALPPLDPKLLLLDFNKDIYVAGAGSSKLPFFPFGQDSVICECDGHGNNDGDENAPITDSASTAAGPVRVQAIGKARKPHITLGSKVAEWAAALDMPAVASALESRSTNAAGPSARAAITAATATTAREAPKPLKARTPVPSTVPPPQTIAEGLARVRQLCAIDNPATDTKKYHVSHGRFCDALLEQEGVDLIEMAPVKTIAGRGDLYIALANDAKVAEVLRVSSERLGSLSDYFREPIDILRRERGQAARVHKQNQQNKNAPTLKQLLAALYADYDEAEAEHDGADAGDESTDPAGETGEGERAVEGDVLLPSDAGLYDLECFIGKTICINYLCPAEIPPVALDVSAVELFKQMIKFRSRVTDSPLCQPLQDMQDSFLAYHKIDLAELTALDEPDGEATGFNRFPEPDLPKAQPIARTYTPPARYKKLPHGGPLRIGCQDCESNGLPLPAINAPRFGLFPAQVAKYHYTYTDDARLRLPMYASEVEDSEHNATGTFTGLEGDDEKHDDGSFAAYPVPITGMIRIELGPGDGAALRVQQLAMLLHAVHGHPDTVPEALSTDAFWHLLHFAERLGLRQAIVPFVNAWRATLAAHNPAPAISPATTDMEYIDSAVVAKLCVGFAVGCPKTVQDAMRYVAWHMTAGRDGNGVLRVRLPLSPDIGLETAKS</sequence>
<protein>
    <submittedName>
        <fullName evidence="2">Uncharacterized protein</fullName>
    </submittedName>
</protein>
<reference evidence="2 3" key="1">
    <citation type="submission" date="2024-01" db="EMBL/GenBank/DDBJ databases">
        <authorList>
            <person name="Allen C."/>
            <person name="Tagirdzhanova G."/>
        </authorList>
    </citation>
    <scope>NUCLEOTIDE SEQUENCE [LARGE SCALE GENOMIC DNA]</scope>
</reference>
<feature type="region of interest" description="Disordered" evidence="1">
    <location>
        <begin position="308"/>
        <end position="334"/>
    </location>
</feature>
<comment type="caution">
    <text evidence="2">The sequence shown here is derived from an EMBL/GenBank/DDBJ whole genome shotgun (WGS) entry which is preliminary data.</text>
</comment>
<evidence type="ECO:0000313" key="3">
    <source>
        <dbReference type="Proteomes" id="UP001642405"/>
    </source>
</evidence>
<evidence type="ECO:0000256" key="1">
    <source>
        <dbReference type="SAM" id="MobiDB-lite"/>
    </source>
</evidence>
<accession>A0ABP0AY70</accession>
<organism evidence="2 3">
    <name type="scientific">Sporothrix curviconia</name>
    <dbReference type="NCBI Taxonomy" id="1260050"/>
    <lineage>
        <taxon>Eukaryota</taxon>
        <taxon>Fungi</taxon>
        <taxon>Dikarya</taxon>
        <taxon>Ascomycota</taxon>
        <taxon>Pezizomycotina</taxon>
        <taxon>Sordariomycetes</taxon>
        <taxon>Sordariomycetidae</taxon>
        <taxon>Ophiostomatales</taxon>
        <taxon>Ophiostomataceae</taxon>
        <taxon>Sporothrix</taxon>
    </lineage>
</organism>